<dbReference type="NCBIfam" id="TIGR00497">
    <property type="entry name" value="hsdM"/>
    <property type="match status" value="1"/>
</dbReference>
<feature type="domain" description="DNA methylase adenine-specific" evidence="8">
    <location>
        <begin position="1"/>
        <end position="314"/>
    </location>
</feature>
<dbReference type="GO" id="GO:0008170">
    <property type="term" value="F:N-methyltransferase activity"/>
    <property type="evidence" value="ECO:0007669"/>
    <property type="project" value="InterPro"/>
</dbReference>
<evidence type="ECO:0000313" key="10">
    <source>
        <dbReference type="Proteomes" id="UP000002162"/>
    </source>
</evidence>
<dbReference type="InterPro" id="IPR029063">
    <property type="entry name" value="SAM-dependent_MTases_sf"/>
</dbReference>
<gene>
    <name evidence="9" type="primary">hsdM</name>
    <name evidence="9" type="ordered locus">UPA3_0101</name>
</gene>
<dbReference type="REBASE" id="17460">
    <property type="entry name" value="M.Upa3ORF101P"/>
</dbReference>
<dbReference type="GO" id="GO:0032259">
    <property type="term" value="P:methylation"/>
    <property type="evidence" value="ECO:0007669"/>
    <property type="project" value="UniProtKB-KW"/>
</dbReference>
<proteinExistence type="predicted"/>
<evidence type="ECO:0000256" key="2">
    <source>
        <dbReference type="ARBA" id="ARBA00022603"/>
    </source>
</evidence>
<evidence type="ECO:0000313" key="9">
    <source>
        <dbReference type="EMBL" id="ACA33036.1"/>
    </source>
</evidence>
<evidence type="ECO:0000256" key="6">
    <source>
        <dbReference type="ARBA" id="ARBA00047942"/>
    </source>
</evidence>
<keyword evidence="7" id="KW-0175">Coiled coil</keyword>
<dbReference type="PANTHER" id="PTHR42933:SF1">
    <property type="entry name" value="SITE-SPECIFIC DNA-METHYLTRANSFERASE (ADENINE-SPECIFIC)"/>
    <property type="match status" value="1"/>
</dbReference>
<dbReference type="CDD" id="cd02440">
    <property type="entry name" value="AdoMet_MTases"/>
    <property type="match status" value="1"/>
</dbReference>
<evidence type="ECO:0000256" key="1">
    <source>
        <dbReference type="ARBA" id="ARBA00011900"/>
    </source>
</evidence>
<evidence type="ECO:0000256" key="7">
    <source>
        <dbReference type="SAM" id="Coils"/>
    </source>
</evidence>
<dbReference type="PANTHER" id="PTHR42933">
    <property type="entry name" value="SLR6095 PROTEIN"/>
    <property type="match status" value="1"/>
</dbReference>
<feature type="coiled-coil region" evidence="7">
    <location>
        <begin position="318"/>
        <end position="345"/>
    </location>
</feature>
<dbReference type="EMBL" id="CP000942">
    <property type="protein sequence ID" value="ACA33036.1"/>
    <property type="molecule type" value="Genomic_DNA"/>
</dbReference>
<dbReference type="Pfam" id="PF02384">
    <property type="entry name" value="N6_Mtase"/>
    <property type="match status" value="1"/>
</dbReference>
<keyword evidence="4" id="KW-0949">S-adenosyl-L-methionine</keyword>
<dbReference type="InterPro" id="IPR051537">
    <property type="entry name" value="DNA_Adenine_Mtase"/>
</dbReference>
<reference evidence="9 10" key="1">
    <citation type="submission" date="2008-02" db="EMBL/GenBank/DDBJ databases">
        <title>Genome sequence of Ureaplasma parvum serovar 3.</title>
        <authorList>
            <person name="Methe B.A."/>
            <person name="Glass J."/>
            <person name="Waites K."/>
            <person name="Shrivastava S."/>
        </authorList>
    </citation>
    <scope>NUCLEOTIDE SEQUENCE [LARGE SCALE GENOMIC DNA]</scope>
    <source>
        <strain evidence="10">ATCC 27815 / 27 / NCTC 11736</strain>
    </source>
</reference>
<dbReference type="KEGG" id="upa:UPA3_0101"/>
<dbReference type="GO" id="GO:0009307">
    <property type="term" value="P:DNA restriction-modification system"/>
    <property type="evidence" value="ECO:0007669"/>
    <property type="project" value="UniProtKB-KW"/>
</dbReference>
<evidence type="ECO:0000256" key="4">
    <source>
        <dbReference type="ARBA" id="ARBA00022691"/>
    </source>
</evidence>
<dbReference type="GO" id="GO:0009007">
    <property type="term" value="F:site-specific DNA-methyltransferase (adenine-specific) activity"/>
    <property type="evidence" value="ECO:0007669"/>
    <property type="project" value="UniProtKB-EC"/>
</dbReference>
<comment type="catalytic activity">
    <reaction evidence="6">
        <text>a 2'-deoxyadenosine in DNA + S-adenosyl-L-methionine = an N(6)-methyl-2'-deoxyadenosine in DNA + S-adenosyl-L-homocysteine + H(+)</text>
        <dbReference type="Rhea" id="RHEA:15197"/>
        <dbReference type="Rhea" id="RHEA-COMP:12418"/>
        <dbReference type="Rhea" id="RHEA-COMP:12419"/>
        <dbReference type="ChEBI" id="CHEBI:15378"/>
        <dbReference type="ChEBI" id="CHEBI:57856"/>
        <dbReference type="ChEBI" id="CHEBI:59789"/>
        <dbReference type="ChEBI" id="CHEBI:90615"/>
        <dbReference type="ChEBI" id="CHEBI:90616"/>
        <dbReference type="EC" id="2.1.1.72"/>
    </reaction>
</comment>
<keyword evidence="3 9" id="KW-0808">Transferase</keyword>
<organism evidence="9 10">
    <name type="scientific">Ureaplasma parvum serovar 3 (strain ATCC 27815 / 27 / NCTC 11736)</name>
    <dbReference type="NCBI Taxonomy" id="505682"/>
    <lineage>
        <taxon>Bacteria</taxon>
        <taxon>Bacillati</taxon>
        <taxon>Mycoplasmatota</taxon>
        <taxon>Mycoplasmoidales</taxon>
        <taxon>Mycoplasmoidaceae</taxon>
        <taxon>Ureaplasma</taxon>
    </lineage>
</organism>
<dbReference type="PROSITE" id="PS00092">
    <property type="entry name" value="N6_MTASE"/>
    <property type="match status" value="1"/>
</dbReference>
<evidence type="ECO:0000256" key="5">
    <source>
        <dbReference type="ARBA" id="ARBA00022747"/>
    </source>
</evidence>
<dbReference type="InterPro" id="IPR003356">
    <property type="entry name" value="DNA_methylase_A-5"/>
</dbReference>
<dbReference type="AlphaFoldDB" id="A0A2C9DYN0"/>
<dbReference type="Proteomes" id="UP000002162">
    <property type="component" value="Chromosome"/>
</dbReference>
<dbReference type="HOGENOM" id="CLU_013049_0_1_14"/>
<keyword evidence="2 9" id="KW-0489">Methyltransferase</keyword>
<dbReference type="PRINTS" id="PR00507">
    <property type="entry name" value="N12N6MTFRASE"/>
</dbReference>
<sequence length="348" mass="39547">MFGDAYEYLMSMYAANAGKSGGEFFTPQEVSELLVELTLIDFNNENKDVRRKIGKVYDPCCGSGSLLLKYAKLNEGVKFYGQEINLTTYNLARINMFLHNIGYDKFDIKLGDTLLDPKHNDDKPFDAIVSNPPYSTKWEGKSNPLLANDERFHVTQLAPKGKADFAFVLHILHNLSSSGTAAIVMFPGTLYRDHAEQDIRKYLVDNVNVVDSVIQLPDNLFFGTSISTCIIVLRKNKNNNDNANGILFVDASKEFVKSGIKNKLTNANIKKIVDTIRFKKEVTYFSKLVSREEVKNKNYNLSVNTYVEKEDTSEKIDIKLLNMQIKEIVAKIEKLRKEIDEIVLELEE</sequence>
<dbReference type="InterPro" id="IPR002052">
    <property type="entry name" value="DNA_methylase_N6_adenine_CS"/>
</dbReference>
<dbReference type="Gene3D" id="3.40.50.150">
    <property type="entry name" value="Vaccinia Virus protein VP39"/>
    <property type="match status" value="1"/>
</dbReference>
<protein>
    <recommendedName>
        <fullName evidence="1">site-specific DNA-methyltransferase (adenine-specific)</fullName>
        <ecNumber evidence="1">2.1.1.72</ecNumber>
    </recommendedName>
</protein>
<keyword evidence="5" id="KW-0680">Restriction system</keyword>
<dbReference type="EC" id="2.1.1.72" evidence="1"/>
<name>A0A2C9DYN0_UREP2</name>
<evidence type="ECO:0000259" key="8">
    <source>
        <dbReference type="Pfam" id="PF02384"/>
    </source>
</evidence>
<evidence type="ECO:0000256" key="3">
    <source>
        <dbReference type="ARBA" id="ARBA00022679"/>
    </source>
</evidence>
<dbReference type="SUPFAM" id="SSF53335">
    <property type="entry name" value="S-adenosyl-L-methionine-dependent methyltransferases"/>
    <property type="match status" value="1"/>
</dbReference>
<accession>A0A2C9DYN0</accession>
<dbReference type="InterPro" id="IPR004546">
    <property type="entry name" value="Restrct_endonuc_T1M"/>
</dbReference>
<dbReference type="GO" id="GO:0003677">
    <property type="term" value="F:DNA binding"/>
    <property type="evidence" value="ECO:0007669"/>
    <property type="project" value="InterPro"/>
</dbReference>